<feature type="transmembrane region" description="Helical" evidence="1">
    <location>
        <begin position="171"/>
        <end position="188"/>
    </location>
</feature>
<evidence type="ECO:0000313" key="3">
    <source>
        <dbReference type="Proteomes" id="UP001320843"/>
    </source>
</evidence>
<keyword evidence="1" id="KW-1133">Transmembrane helix</keyword>
<feature type="transmembrane region" description="Helical" evidence="1">
    <location>
        <begin position="81"/>
        <end position="102"/>
    </location>
</feature>
<protein>
    <recommendedName>
        <fullName evidence="4">Glycosyltransferase RgtA/B/C/D-like domain-containing protein</fullName>
    </recommendedName>
</protein>
<feature type="transmembrane region" description="Helical" evidence="1">
    <location>
        <begin position="109"/>
        <end position="127"/>
    </location>
</feature>
<sequence>MIGLRHLRNMLEGHGLVYNVGYSALGVTDPLFWLASSVIVKPLMVLTGGQDVLALHYLACVIFNVAAMVILVYRAPRHTRTLTAVVLAVCSVFFFWPLRFLYLGLEGSFLLLSVAVLAWMAGALSQARSYLMAGIAAVLAWNRPEIAVVAFLSVVPYLLLQRGRRQVLRDVAAYAVGVATVPILFWMISGRLVPGTVAAKAYFGAPSSPLTFDAIVNRFDYLDAFIGMGAGVSVALLSLVGIIALADAFIFFKQGRNSVPWRSGVYSLFVAGYSCFILLIPSLWEWYVSFWLAFVLVLLSRLVVTAILWMRAEDVGAARRTTVFAFCVLALCWLAVPRTEAKRAEIISWIQQDAGFRGRLSHELNDRWHAKSVWMEAAGWQGYFNDAHVFDEVGLVDESALARAHDYGCRYFVRSLQDLKPQFVIKRRFEVEKNTMVTPPKSCPGAPLFSTREDRAWFFDNYDRVETYETPSPGYFGEYSVLDLYRLKR</sequence>
<reference evidence="2 3" key="1">
    <citation type="submission" date="2022-06" db="EMBL/GenBank/DDBJ databases">
        <title>Dynamics of rice microbiomes reveals core vertical transmitted seed endophytes.</title>
        <authorList>
            <person name="Liao K."/>
            <person name="Zhang X."/>
        </authorList>
    </citation>
    <scope>NUCLEOTIDE SEQUENCE [LARGE SCALE GENOMIC DNA]</scope>
    <source>
        <strain evidence="2 3">YT10-10-1</strain>
    </source>
</reference>
<keyword evidence="3" id="KW-1185">Reference proteome</keyword>
<accession>A0ABT3DVK5</accession>
<keyword evidence="1" id="KW-0812">Transmembrane</keyword>
<feature type="transmembrane region" description="Helical" evidence="1">
    <location>
        <begin position="225"/>
        <end position="252"/>
    </location>
</feature>
<feature type="transmembrane region" description="Helical" evidence="1">
    <location>
        <begin position="290"/>
        <end position="310"/>
    </location>
</feature>
<dbReference type="EMBL" id="JANFWR010000012">
    <property type="protein sequence ID" value="MCW0399551.1"/>
    <property type="molecule type" value="Genomic_DNA"/>
</dbReference>
<evidence type="ECO:0008006" key="4">
    <source>
        <dbReference type="Google" id="ProtNLM"/>
    </source>
</evidence>
<dbReference type="Proteomes" id="UP001320843">
    <property type="component" value="Unassembled WGS sequence"/>
</dbReference>
<comment type="caution">
    <text evidence="2">The sequence shown here is derived from an EMBL/GenBank/DDBJ whole genome shotgun (WGS) entry which is preliminary data.</text>
</comment>
<name>A0ABT3DVK5_9XANT</name>
<proteinExistence type="predicted"/>
<evidence type="ECO:0000256" key="1">
    <source>
        <dbReference type="SAM" id="Phobius"/>
    </source>
</evidence>
<organism evidence="2 3">
    <name type="scientific">Xanthomonas sacchari</name>
    <dbReference type="NCBI Taxonomy" id="56458"/>
    <lineage>
        <taxon>Bacteria</taxon>
        <taxon>Pseudomonadati</taxon>
        <taxon>Pseudomonadota</taxon>
        <taxon>Gammaproteobacteria</taxon>
        <taxon>Lysobacterales</taxon>
        <taxon>Lysobacteraceae</taxon>
        <taxon>Xanthomonas</taxon>
    </lineage>
</organism>
<gene>
    <name evidence="2" type="ORF">NB700_002107</name>
</gene>
<feature type="transmembrane region" description="Helical" evidence="1">
    <location>
        <begin position="133"/>
        <end position="159"/>
    </location>
</feature>
<keyword evidence="1" id="KW-0472">Membrane</keyword>
<evidence type="ECO:0000313" key="2">
    <source>
        <dbReference type="EMBL" id="MCW0399551.1"/>
    </source>
</evidence>
<feature type="transmembrane region" description="Helical" evidence="1">
    <location>
        <begin position="264"/>
        <end position="284"/>
    </location>
</feature>
<feature type="transmembrane region" description="Helical" evidence="1">
    <location>
        <begin position="52"/>
        <end position="75"/>
    </location>
</feature>